<evidence type="ECO:0000313" key="3">
    <source>
        <dbReference type="Proteomes" id="UP000177026"/>
    </source>
</evidence>
<protein>
    <submittedName>
        <fullName evidence="2">Uncharacterized protein</fullName>
    </submittedName>
</protein>
<evidence type="ECO:0000256" key="1">
    <source>
        <dbReference type="SAM" id="Phobius"/>
    </source>
</evidence>
<keyword evidence="1" id="KW-0472">Membrane</keyword>
<feature type="transmembrane region" description="Helical" evidence="1">
    <location>
        <begin position="91"/>
        <end position="110"/>
    </location>
</feature>
<dbReference type="EMBL" id="MFZI01000029">
    <property type="protein sequence ID" value="OGK20809.1"/>
    <property type="molecule type" value="Genomic_DNA"/>
</dbReference>
<reference evidence="2 3" key="1">
    <citation type="journal article" date="2016" name="Nat. Commun.">
        <title>Thousands of microbial genomes shed light on interconnected biogeochemical processes in an aquifer system.</title>
        <authorList>
            <person name="Anantharaman K."/>
            <person name="Brown C.T."/>
            <person name="Hug L.A."/>
            <person name="Sharon I."/>
            <person name="Castelle C.J."/>
            <person name="Probst A.J."/>
            <person name="Thomas B.C."/>
            <person name="Singh A."/>
            <person name="Wilkins M.J."/>
            <person name="Karaoz U."/>
            <person name="Brodie E.L."/>
            <person name="Williams K.H."/>
            <person name="Hubbard S.S."/>
            <person name="Banfield J.F."/>
        </authorList>
    </citation>
    <scope>NUCLEOTIDE SEQUENCE [LARGE SCALE GENOMIC DNA]</scope>
</reference>
<feature type="transmembrane region" description="Helical" evidence="1">
    <location>
        <begin position="116"/>
        <end position="137"/>
    </location>
</feature>
<keyword evidence="1" id="KW-0812">Transmembrane</keyword>
<gene>
    <name evidence="2" type="ORF">A2866_03985</name>
</gene>
<evidence type="ECO:0000313" key="2">
    <source>
        <dbReference type="EMBL" id="OGK20809.1"/>
    </source>
</evidence>
<feature type="transmembrane region" description="Helical" evidence="1">
    <location>
        <begin position="176"/>
        <end position="199"/>
    </location>
</feature>
<name>A0A1F7GP87_9BACT</name>
<feature type="transmembrane region" description="Helical" evidence="1">
    <location>
        <begin position="12"/>
        <end position="32"/>
    </location>
</feature>
<organism evidence="2 3">
    <name type="scientific">Candidatus Roizmanbacteria bacterium RIFCSPHIGHO2_01_FULL_39_8</name>
    <dbReference type="NCBI Taxonomy" id="1802033"/>
    <lineage>
        <taxon>Bacteria</taxon>
        <taxon>Candidatus Roizmaniibacteriota</taxon>
    </lineage>
</organism>
<comment type="caution">
    <text evidence="2">The sequence shown here is derived from an EMBL/GenBank/DDBJ whole genome shotgun (WGS) entry which is preliminary data.</text>
</comment>
<dbReference type="Proteomes" id="UP000177026">
    <property type="component" value="Unassembled WGS sequence"/>
</dbReference>
<accession>A0A1F7GP87</accession>
<feature type="transmembrane region" description="Helical" evidence="1">
    <location>
        <begin position="52"/>
        <end position="70"/>
    </location>
</feature>
<dbReference type="AlphaFoldDB" id="A0A1F7GP87"/>
<sequence length="356" mass="42123">MKLIEKYFVTGVKYFSQILSFIIFNYILVAHLLRLIKPTEGYIDQNLFDISYLRFILFLAFLLGSIAWIITFSEKKIKIEQPYSKSKTENIFCLVTAFFLAVFYIEPFSFLHIIQYPFFILLVFFFYMFIPQLIQLYQSFNYHEAWKFFSKKPDFRVSIPKVSMPKVGEELKRKTISYVGIFVFLILASIISFYSFLFISNLIRDYMQGRIYRANQVRKQFHIARAIPQKALHTQQVTVEGYNFGWPTPLGNNSYRVLTNDGPVRLVDEWTNERIKFIVSLDQPVGKKELWIERPTDNPQNSQVIKSNTVSFDVLSRFVLYPQANDSLLTRLVKRVKRILFFNLPFLDNVIVTTYQ</sequence>
<proteinExistence type="predicted"/>
<keyword evidence="1" id="KW-1133">Transmembrane helix</keyword>